<sequence length="232" mass="25997">MPISSHSSPPSAPNWSASSRRQNSGWMISRLRLPPKWATGSFFGGWCLLRSGASLAATFVRKSFLLPQCRRTLPASRRWNHLLSRQRTLLSLRRPLLLPPRQTFLPPRKRVLSRTLLSSQGRKLLPPPRRVLSRTLPSQGRKLLLHRRGTLSLLPPQRSGKNHFCCASCGGRSATGPEELFLAIHHLLPSSHTNIFLAFQAGLLEYLSGTSTYIYAYRDTKSSLSILLTLIA</sequence>
<name>A0AAD7C5I7_9AGAR</name>
<organism evidence="1 2">
    <name type="scientific">Roridomyces roridus</name>
    <dbReference type="NCBI Taxonomy" id="1738132"/>
    <lineage>
        <taxon>Eukaryota</taxon>
        <taxon>Fungi</taxon>
        <taxon>Dikarya</taxon>
        <taxon>Basidiomycota</taxon>
        <taxon>Agaricomycotina</taxon>
        <taxon>Agaricomycetes</taxon>
        <taxon>Agaricomycetidae</taxon>
        <taxon>Agaricales</taxon>
        <taxon>Marasmiineae</taxon>
        <taxon>Mycenaceae</taxon>
        <taxon>Roridomyces</taxon>
    </lineage>
</organism>
<gene>
    <name evidence="1" type="ORF">FB45DRAFT_905082</name>
</gene>
<accession>A0AAD7C5I7</accession>
<dbReference type="AlphaFoldDB" id="A0AAD7C5I7"/>
<keyword evidence="2" id="KW-1185">Reference proteome</keyword>
<proteinExistence type="predicted"/>
<reference evidence="1" key="1">
    <citation type="submission" date="2023-03" db="EMBL/GenBank/DDBJ databases">
        <title>Massive genome expansion in bonnet fungi (Mycena s.s.) driven by repeated elements and novel gene families across ecological guilds.</title>
        <authorList>
            <consortium name="Lawrence Berkeley National Laboratory"/>
            <person name="Harder C.B."/>
            <person name="Miyauchi S."/>
            <person name="Viragh M."/>
            <person name="Kuo A."/>
            <person name="Thoen E."/>
            <person name="Andreopoulos B."/>
            <person name="Lu D."/>
            <person name="Skrede I."/>
            <person name="Drula E."/>
            <person name="Henrissat B."/>
            <person name="Morin E."/>
            <person name="Kohler A."/>
            <person name="Barry K."/>
            <person name="LaButti K."/>
            <person name="Morin E."/>
            <person name="Salamov A."/>
            <person name="Lipzen A."/>
            <person name="Mereny Z."/>
            <person name="Hegedus B."/>
            <person name="Baldrian P."/>
            <person name="Stursova M."/>
            <person name="Weitz H."/>
            <person name="Taylor A."/>
            <person name="Grigoriev I.V."/>
            <person name="Nagy L.G."/>
            <person name="Martin F."/>
            <person name="Kauserud H."/>
        </authorList>
    </citation>
    <scope>NUCLEOTIDE SEQUENCE</scope>
    <source>
        <strain evidence="1">9284</strain>
    </source>
</reference>
<dbReference type="EMBL" id="JARKIF010000005">
    <property type="protein sequence ID" value="KAJ7639246.1"/>
    <property type="molecule type" value="Genomic_DNA"/>
</dbReference>
<evidence type="ECO:0000313" key="1">
    <source>
        <dbReference type="EMBL" id="KAJ7639246.1"/>
    </source>
</evidence>
<protein>
    <submittedName>
        <fullName evidence="1">Uncharacterized protein</fullName>
    </submittedName>
</protein>
<evidence type="ECO:0000313" key="2">
    <source>
        <dbReference type="Proteomes" id="UP001221142"/>
    </source>
</evidence>
<dbReference type="Proteomes" id="UP001221142">
    <property type="component" value="Unassembled WGS sequence"/>
</dbReference>
<comment type="caution">
    <text evidence="1">The sequence shown here is derived from an EMBL/GenBank/DDBJ whole genome shotgun (WGS) entry which is preliminary data.</text>
</comment>